<dbReference type="PANTHER" id="PTHR46558">
    <property type="entry name" value="TRACRIPTIONAL REGULATORY PROTEIN-RELATED-RELATED"/>
    <property type="match status" value="1"/>
</dbReference>
<dbReference type="Pfam" id="PF01381">
    <property type="entry name" value="HTH_3"/>
    <property type="match status" value="1"/>
</dbReference>
<proteinExistence type="predicted"/>
<protein>
    <submittedName>
        <fullName evidence="3">Helix-turn-helix transcriptional regulator</fullName>
    </submittedName>
</protein>
<evidence type="ECO:0000313" key="3">
    <source>
        <dbReference type="EMBL" id="MFD1888677.1"/>
    </source>
</evidence>
<dbReference type="Proteomes" id="UP001597326">
    <property type="component" value="Unassembled WGS sequence"/>
</dbReference>
<dbReference type="InterPro" id="IPR010982">
    <property type="entry name" value="Lambda_DNA-bd_dom_sf"/>
</dbReference>
<dbReference type="RefSeq" id="WP_343871744.1">
    <property type="nucleotide sequence ID" value="NZ_BAAAIX010000001.1"/>
</dbReference>
<feature type="domain" description="HTH cro/C1-type" evidence="2">
    <location>
        <begin position="7"/>
        <end position="61"/>
    </location>
</feature>
<dbReference type="InterPro" id="IPR001387">
    <property type="entry name" value="Cro/C1-type_HTH"/>
</dbReference>
<dbReference type="PROSITE" id="PS50943">
    <property type="entry name" value="HTH_CROC1"/>
    <property type="match status" value="1"/>
</dbReference>
<evidence type="ECO:0000259" key="2">
    <source>
        <dbReference type="PROSITE" id="PS50943"/>
    </source>
</evidence>
<reference evidence="4" key="1">
    <citation type="journal article" date="2019" name="Int. J. Syst. Evol. Microbiol.">
        <title>The Global Catalogue of Microorganisms (GCM) 10K type strain sequencing project: providing services to taxonomists for standard genome sequencing and annotation.</title>
        <authorList>
            <consortium name="The Broad Institute Genomics Platform"/>
            <consortium name="The Broad Institute Genome Sequencing Center for Infectious Disease"/>
            <person name="Wu L."/>
            <person name="Ma J."/>
        </authorList>
    </citation>
    <scope>NUCLEOTIDE SEQUENCE [LARGE SCALE GENOMIC DNA]</scope>
    <source>
        <strain evidence="4">CAIM 431</strain>
    </source>
</reference>
<keyword evidence="4" id="KW-1185">Reference proteome</keyword>
<dbReference type="Gene3D" id="1.10.260.40">
    <property type="entry name" value="lambda repressor-like DNA-binding domains"/>
    <property type="match status" value="1"/>
</dbReference>
<evidence type="ECO:0000313" key="4">
    <source>
        <dbReference type="Proteomes" id="UP001597326"/>
    </source>
</evidence>
<dbReference type="SUPFAM" id="SSF47413">
    <property type="entry name" value="lambda repressor-like DNA-binding domains"/>
    <property type="match status" value="1"/>
</dbReference>
<keyword evidence="1" id="KW-0238">DNA-binding</keyword>
<evidence type="ECO:0000256" key="1">
    <source>
        <dbReference type="ARBA" id="ARBA00023125"/>
    </source>
</evidence>
<accession>A0ABW4RR81</accession>
<sequence>MTLGSKLREARNRAGMTQADLAQALCVSRQAITKWESDKGMPDIVNLAALADLLDCSIDSLVRTDRPFSAEAVRVPIVLDSYRKVKPARSKQDMAVREVHPDAEVIHPLLRRREMTRWENLLDFITQPGVIWAADGLSNRDAYYLVEKGATQQLARVSKDYVETRDLPARFEGRTQVIGQDRFSKVRYTL</sequence>
<dbReference type="SMART" id="SM00530">
    <property type="entry name" value="HTH_XRE"/>
    <property type="match status" value="1"/>
</dbReference>
<comment type="caution">
    <text evidence="3">The sequence shown here is derived from an EMBL/GenBank/DDBJ whole genome shotgun (WGS) entry which is preliminary data.</text>
</comment>
<organism evidence="3 4">
    <name type="scientific">Luteococcus peritonei</name>
    <dbReference type="NCBI Taxonomy" id="88874"/>
    <lineage>
        <taxon>Bacteria</taxon>
        <taxon>Bacillati</taxon>
        <taxon>Actinomycetota</taxon>
        <taxon>Actinomycetes</taxon>
        <taxon>Propionibacteriales</taxon>
        <taxon>Propionibacteriaceae</taxon>
        <taxon>Luteococcus</taxon>
    </lineage>
</organism>
<name>A0ABW4RR81_9ACTN</name>
<dbReference type="CDD" id="cd00093">
    <property type="entry name" value="HTH_XRE"/>
    <property type="match status" value="1"/>
</dbReference>
<gene>
    <name evidence="3" type="ORF">ACFSCS_00550</name>
</gene>
<dbReference type="EMBL" id="JBHUFZ010000001">
    <property type="protein sequence ID" value="MFD1888677.1"/>
    <property type="molecule type" value="Genomic_DNA"/>
</dbReference>
<dbReference type="PANTHER" id="PTHR46558:SF4">
    <property type="entry name" value="DNA-BIDING PHAGE PROTEIN"/>
    <property type="match status" value="1"/>
</dbReference>